<dbReference type="AlphaFoldDB" id="W7UZ28"/>
<dbReference type="PANTHER" id="PTHR43133">
    <property type="entry name" value="RNA POLYMERASE ECF-TYPE SIGMA FACTO"/>
    <property type="match status" value="1"/>
</dbReference>
<keyword evidence="9" id="KW-1185">Reference proteome</keyword>
<dbReference type="RefSeq" id="WP_037298449.1">
    <property type="nucleotide sequence ID" value="NZ_ATAX01000022.1"/>
</dbReference>
<evidence type="ECO:0008006" key="10">
    <source>
        <dbReference type="Google" id="ProtNLM"/>
    </source>
</evidence>
<comment type="similarity">
    <text evidence="1">Belongs to the sigma-70 factor family. ECF subfamily.</text>
</comment>
<comment type="caution">
    <text evidence="8">The sequence shown here is derived from an EMBL/GenBank/DDBJ whole genome shotgun (WGS) entry which is preliminary data.</text>
</comment>
<dbReference type="Pfam" id="PF08281">
    <property type="entry name" value="Sigma70_r4_2"/>
    <property type="match status" value="1"/>
</dbReference>
<feature type="domain" description="RNA polymerase sigma factor 70 region 4 type 2" evidence="7">
    <location>
        <begin position="122"/>
        <end position="172"/>
    </location>
</feature>
<accession>W7UZ28</accession>
<dbReference type="InterPro" id="IPR036388">
    <property type="entry name" value="WH-like_DNA-bd_sf"/>
</dbReference>
<keyword evidence="5" id="KW-0804">Transcription</keyword>
<dbReference type="InterPro" id="IPR013324">
    <property type="entry name" value="RNA_pol_sigma_r3/r4-like"/>
</dbReference>
<organism evidence="8 9">
    <name type="scientific">Ruminococcus flavefaciens 007c</name>
    <dbReference type="NCBI Taxonomy" id="1341157"/>
    <lineage>
        <taxon>Bacteria</taxon>
        <taxon>Bacillati</taxon>
        <taxon>Bacillota</taxon>
        <taxon>Clostridia</taxon>
        <taxon>Eubacteriales</taxon>
        <taxon>Oscillospiraceae</taxon>
        <taxon>Ruminococcus</taxon>
    </lineage>
</organism>
<dbReference type="Proteomes" id="UP000019365">
    <property type="component" value="Unassembled WGS sequence"/>
</dbReference>
<evidence type="ECO:0000313" key="9">
    <source>
        <dbReference type="Proteomes" id="UP000019365"/>
    </source>
</evidence>
<evidence type="ECO:0000256" key="4">
    <source>
        <dbReference type="ARBA" id="ARBA00023125"/>
    </source>
</evidence>
<dbReference type="EMBL" id="ATAX01000022">
    <property type="protein sequence ID" value="EWM53965.1"/>
    <property type="molecule type" value="Genomic_DNA"/>
</dbReference>
<dbReference type="Pfam" id="PF04542">
    <property type="entry name" value="Sigma70_r2"/>
    <property type="match status" value="1"/>
</dbReference>
<dbReference type="PANTHER" id="PTHR43133:SF8">
    <property type="entry name" value="RNA POLYMERASE SIGMA FACTOR HI_1459-RELATED"/>
    <property type="match status" value="1"/>
</dbReference>
<dbReference type="Gene3D" id="1.10.1740.10">
    <property type="match status" value="1"/>
</dbReference>
<dbReference type="InterPro" id="IPR007627">
    <property type="entry name" value="RNA_pol_sigma70_r2"/>
</dbReference>
<dbReference type="CDD" id="cd06171">
    <property type="entry name" value="Sigma70_r4"/>
    <property type="match status" value="1"/>
</dbReference>
<keyword evidence="3" id="KW-0731">Sigma factor</keyword>
<evidence type="ECO:0000256" key="1">
    <source>
        <dbReference type="ARBA" id="ARBA00010641"/>
    </source>
</evidence>
<dbReference type="GO" id="GO:0003677">
    <property type="term" value="F:DNA binding"/>
    <property type="evidence" value="ECO:0007669"/>
    <property type="project" value="UniProtKB-KW"/>
</dbReference>
<evidence type="ECO:0000259" key="6">
    <source>
        <dbReference type="Pfam" id="PF04542"/>
    </source>
</evidence>
<evidence type="ECO:0000259" key="7">
    <source>
        <dbReference type="Pfam" id="PF08281"/>
    </source>
</evidence>
<reference evidence="8 9" key="1">
    <citation type="journal article" date="2014" name="PLoS ONE">
        <title>Rumen cellulosomics: divergent fiber-degrading strategies revealed by comparative genome-wide analysis of six ruminococcal strains.</title>
        <authorList>
            <person name="Dassa B."/>
            <person name="Borovok I."/>
            <person name="Ruimy-Israeli V."/>
            <person name="Lamed R."/>
            <person name="Flint H.J."/>
            <person name="Duncan S.H."/>
            <person name="Henrissat B."/>
            <person name="Coutinho P."/>
            <person name="Morrison M."/>
            <person name="Mosoni P."/>
            <person name="Yeoman C.J."/>
            <person name="White B.A."/>
            <person name="Bayer E.A."/>
        </authorList>
    </citation>
    <scope>NUCLEOTIDE SEQUENCE [LARGE SCALE GENOMIC DNA]</scope>
    <source>
        <strain evidence="8 9">007c</strain>
    </source>
</reference>
<dbReference type="eggNOG" id="COG1595">
    <property type="taxonomic scope" value="Bacteria"/>
</dbReference>
<evidence type="ECO:0000256" key="5">
    <source>
        <dbReference type="ARBA" id="ARBA00023163"/>
    </source>
</evidence>
<proteinExistence type="inferred from homology"/>
<evidence type="ECO:0000256" key="3">
    <source>
        <dbReference type="ARBA" id="ARBA00023082"/>
    </source>
</evidence>
<gene>
    <name evidence="8" type="ORF">RF007C_03380</name>
</gene>
<evidence type="ECO:0000313" key="8">
    <source>
        <dbReference type="EMBL" id="EWM53965.1"/>
    </source>
</evidence>
<dbReference type="NCBIfam" id="TIGR02937">
    <property type="entry name" value="sigma70-ECF"/>
    <property type="match status" value="1"/>
</dbReference>
<sequence>MDNGASSYRRFRDNGDQNALVEIIRDYKDGLILYLTSIVGNVQTAEELAEDTFVLIGTKKPKDKGKGSFKTWLYTIGRNVAIDYLRKHSKHIEVSIDDNADLISDEDAVEAEYIKKEQKITVHKAMRKLAPEYQQVLWLIYFEELSNKETAKIMKKSVRSVESLLYRARKSLKSQLEMEGFDYEKL</sequence>
<dbReference type="InterPro" id="IPR013249">
    <property type="entry name" value="RNA_pol_sigma70_r4_t2"/>
</dbReference>
<dbReference type="GO" id="GO:0016987">
    <property type="term" value="F:sigma factor activity"/>
    <property type="evidence" value="ECO:0007669"/>
    <property type="project" value="UniProtKB-KW"/>
</dbReference>
<name>W7UZ28_RUMFL</name>
<dbReference type="SUPFAM" id="SSF88946">
    <property type="entry name" value="Sigma2 domain of RNA polymerase sigma factors"/>
    <property type="match status" value="1"/>
</dbReference>
<dbReference type="GO" id="GO:0006352">
    <property type="term" value="P:DNA-templated transcription initiation"/>
    <property type="evidence" value="ECO:0007669"/>
    <property type="project" value="InterPro"/>
</dbReference>
<dbReference type="PATRIC" id="fig|1341157.4.peg.1328"/>
<evidence type="ECO:0000256" key="2">
    <source>
        <dbReference type="ARBA" id="ARBA00023015"/>
    </source>
</evidence>
<dbReference type="OrthoDB" id="1706725at2"/>
<dbReference type="SUPFAM" id="SSF88659">
    <property type="entry name" value="Sigma3 and sigma4 domains of RNA polymerase sigma factors"/>
    <property type="match status" value="1"/>
</dbReference>
<dbReference type="InterPro" id="IPR014284">
    <property type="entry name" value="RNA_pol_sigma-70_dom"/>
</dbReference>
<feature type="domain" description="RNA polymerase sigma-70 region 2" evidence="6">
    <location>
        <begin position="24"/>
        <end position="90"/>
    </location>
</feature>
<protein>
    <recommendedName>
        <fullName evidence="10">RNA polymerase subunit sigma-24</fullName>
    </recommendedName>
</protein>
<dbReference type="InterPro" id="IPR039425">
    <property type="entry name" value="RNA_pol_sigma-70-like"/>
</dbReference>
<dbReference type="Gene3D" id="1.10.10.10">
    <property type="entry name" value="Winged helix-like DNA-binding domain superfamily/Winged helix DNA-binding domain"/>
    <property type="match status" value="1"/>
</dbReference>
<keyword evidence="2" id="KW-0805">Transcription regulation</keyword>
<keyword evidence="4" id="KW-0238">DNA-binding</keyword>
<dbReference type="InterPro" id="IPR013325">
    <property type="entry name" value="RNA_pol_sigma_r2"/>
</dbReference>